<accession>A0A7K3M7L0</accession>
<gene>
    <name evidence="3" type="ORF">F7O44_19475</name>
</gene>
<dbReference type="InterPro" id="IPR000073">
    <property type="entry name" value="AB_hydrolase_1"/>
</dbReference>
<dbReference type="InterPro" id="IPR050266">
    <property type="entry name" value="AB_hydrolase_sf"/>
</dbReference>
<dbReference type="Gene3D" id="3.40.50.1820">
    <property type="entry name" value="alpha/beta hydrolase"/>
    <property type="match status" value="1"/>
</dbReference>
<dbReference type="PRINTS" id="PR00412">
    <property type="entry name" value="EPOXHYDRLASE"/>
</dbReference>
<name>A0A7K3M7L0_9ACTN</name>
<sequence length="288" mass="31307">MASIEINGSHLAYDEAGAGSTVIFIHAGVADRRMWDHQFTALSATHHVIRYDWRGYGESGEPHGEVAHHEDVLAQMDALGIEQAALVGSSYGGAYAVDTALAAPDRITALTLICAGLSGHVWPQGMLELARQRVHNAVPADRLERYQAGTAAHVDPADVQAMAEAQVDFMVVGPDRDVRDFPARTREKAIEMCRGVFLRTWSRSVPLAQRWIDPPAITRLAEISAPTLVVNGLADVSYIQAVSDLLADGITGSTRVDLPDTGHLPPLERPAEVTRLLIEHLERPLRLP</sequence>
<evidence type="ECO:0000313" key="4">
    <source>
        <dbReference type="Proteomes" id="UP000460435"/>
    </source>
</evidence>
<reference evidence="3 4" key="1">
    <citation type="submission" date="2019-11" db="EMBL/GenBank/DDBJ databases">
        <authorList>
            <person name="Li X.-J."/>
            <person name="Feng X.-M."/>
        </authorList>
    </citation>
    <scope>NUCLEOTIDE SEQUENCE [LARGE SCALE GENOMIC DNA]</scope>
    <source>
        <strain evidence="3 4">XMNu-373</strain>
    </source>
</reference>
<keyword evidence="4" id="KW-1185">Reference proteome</keyword>
<dbReference type="PANTHER" id="PTHR43798:SF31">
    <property type="entry name" value="AB HYDROLASE SUPERFAMILY PROTEIN YCLE"/>
    <property type="match status" value="1"/>
</dbReference>
<dbReference type="PRINTS" id="PR00111">
    <property type="entry name" value="ABHYDROLASE"/>
</dbReference>
<dbReference type="RefSeq" id="WP_162451963.1">
    <property type="nucleotide sequence ID" value="NZ_WLZY01000007.1"/>
</dbReference>
<dbReference type="GO" id="GO:0016787">
    <property type="term" value="F:hydrolase activity"/>
    <property type="evidence" value="ECO:0007669"/>
    <property type="project" value="UniProtKB-KW"/>
</dbReference>
<evidence type="ECO:0000256" key="1">
    <source>
        <dbReference type="ARBA" id="ARBA00022801"/>
    </source>
</evidence>
<dbReference type="Proteomes" id="UP000460435">
    <property type="component" value="Unassembled WGS sequence"/>
</dbReference>
<evidence type="ECO:0000313" key="3">
    <source>
        <dbReference type="EMBL" id="NDL59254.1"/>
    </source>
</evidence>
<dbReference type="PANTHER" id="PTHR43798">
    <property type="entry name" value="MONOACYLGLYCEROL LIPASE"/>
    <property type="match status" value="1"/>
</dbReference>
<dbReference type="EMBL" id="WLZY01000007">
    <property type="protein sequence ID" value="NDL59254.1"/>
    <property type="molecule type" value="Genomic_DNA"/>
</dbReference>
<dbReference type="SUPFAM" id="SSF53474">
    <property type="entry name" value="alpha/beta-Hydrolases"/>
    <property type="match status" value="1"/>
</dbReference>
<keyword evidence="1 3" id="KW-0378">Hydrolase</keyword>
<dbReference type="AlphaFoldDB" id="A0A7K3M7L0"/>
<proteinExistence type="predicted"/>
<dbReference type="InterPro" id="IPR029058">
    <property type="entry name" value="AB_hydrolase_fold"/>
</dbReference>
<organism evidence="3 4">
    <name type="scientific">Phytoactinopolyspora mesophila</name>
    <dbReference type="NCBI Taxonomy" id="2650750"/>
    <lineage>
        <taxon>Bacteria</taxon>
        <taxon>Bacillati</taxon>
        <taxon>Actinomycetota</taxon>
        <taxon>Actinomycetes</taxon>
        <taxon>Jiangellales</taxon>
        <taxon>Jiangellaceae</taxon>
        <taxon>Phytoactinopolyspora</taxon>
    </lineage>
</organism>
<dbReference type="Pfam" id="PF12697">
    <property type="entry name" value="Abhydrolase_6"/>
    <property type="match status" value="1"/>
</dbReference>
<protein>
    <submittedName>
        <fullName evidence="3">Alpha/beta fold hydrolase</fullName>
    </submittedName>
</protein>
<feature type="domain" description="AB hydrolase-1" evidence="2">
    <location>
        <begin position="22"/>
        <end position="274"/>
    </location>
</feature>
<evidence type="ECO:0000259" key="2">
    <source>
        <dbReference type="Pfam" id="PF12697"/>
    </source>
</evidence>
<comment type="caution">
    <text evidence="3">The sequence shown here is derived from an EMBL/GenBank/DDBJ whole genome shotgun (WGS) entry which is preliminary data.</text>
</comment>
<dbReference type="GO" id="GO:0016020">
    <property type="term" value="C:membrane"/>
    <property type="evidence" value="ECO:0007669"/>
    <property type="project" value="TreeGrafter"/>
</dbReference>
<dbReference type="InterPro" id="IPR000639">
    <property type="entry name" value="Epox_hydrolase-like"/>
</dbReference>